<name>A0A6P8B818_PYRGI</name>
<dbReference type="AlphaFoldDB" id="A0A6P8B818"/>
<feature type="chain" id="PRO_5027880095" evidence="1">
    <location>
        <begin position="27"/>
        <end position="71"/>
    </location>
</feature>
<evidence type="ECO:0000256" key="1">
    <source>
        <dbReference type="SAM" id="SignalP"/>
    </source>
</evidence>
<protein>
    <submittedName>
        <fullName evidence="3">Uncharacterized protein</fullName>
    </submittedName>
</protein>
<reference evidence="3" key="1">
    <citation type="journal article" date="2019" name="Mol. Biol. Evol.">
        <title>Blast fungal genomes show frequent chromosomal changes, gene gains and losses, and effector gene turnover.</title>
        <authorList>
            <person name="Gomez Luciano L.B."/>
            <person name="Jason Tsai I."/>
            <person name="Chuma I."/>
            <person name="Tosa Y."/>
            <person name="Chen Y.H."/>
            <person name="Li J.Y."/>
            <person name="Li M.Y."/>
            <person name="Jade Lu M.Y."/>
            <person name="Nakayashiki H."/>
            <person name="Li W.H."/>
        </authorList>
    </citation>
    <scope>NUCLEOTIDE SEQUENCE</scope>
    <source>
        <strain evidence="3">NI907</strain>
    </source>
</reference>
<reference evidence="3" key="3">
    <citation type="submission" date="2025-08" db="UniProtKB">
        <authorList>
            <consortium name="RefSeq"/>
        </authorList>
    </citation>
    <scope>IDENTIFICATION</scope>
    <source>
        <strain evidence="3">NI907</strain>
    </source>
</reference>
<evidence type="ECO:0000313" key="3">
    <source>
        <dbReference type="RefSeq" id="XP_030983352.1"/>
    </source>
</evidence>
<gene>
    <name evidence="3" type="ORF">PgNI_03092</name>
</gene>
<dbReference type="Proteomes" id="UP000515153">
    <property type="component" value="Unplaced"/>
</dbReference>
<dbReference type="KEGG" id="pgri:PgNI_03092"/>
<evidence type="ECO:0000313" key="2">
    <source>
        <dbReference type="Proteomes" id="UP000515153"/>
    </source>
</evidence>
<organism evidence="2 3">
    <name type="scientific">Pyricularia grisea</name>
    <name type="common">Crabgrass-specific blast fungus</name>
    <name type="synonym">Magnaporthe grisea</name>
    <dbReference type="NCBI Taxonomy" id="148305"/>
    <lineage>
        <taxon>Eukaryota</taxon>
        <taxon>Fungi</taxon>
        <taxon>Dikarya</taxon>
        <taxon>Ascomycota</taxon>
        <taxon>Pezizomycotina</taxon>
        <taxon>Sordariomycetes</taxon>
        <taxon>Sordariomycetidae</taxon>
        <taxon>Magnaporthales</taxon>
        <taxon>Pyriculariaceae</taxon>
        <taxon>Pyricularia</taxon>
    </lineage>
</organism>
<sequence length="71" mass="7391">MLNQTSKILAIMALVALGAATSAAEASQLQLTQIINLQNIVSNQNFKVVTTGSAPTTVIGKDTAVIHKAKQ</sequence>
<accession>A0A6P8B818</accession>
<dbReference type="RefSeq" id="XP_030983352.1">
    <property type="nucleotide sequence ID" value="XM_031123146.1"/>
</dbReference>
<keyword evidence="1" id="KW-0732">Signal</keyword>
<dbReference type="GeneID" id="41958057"/>
<keyword evidence="2" id="KW-1185">Reference proteome</keyword>
<reference evidence="3" key="2">
    <citation type="submission" date="2019-10" db="EMBL/GenBank/DDBJ databases">
        <authorList>
            <consortium name="NCBI Genome Project"/>
        </authorList>
    </citation>
    <scope>NUCLEOTIDE SEQUENCE</scope>
    <source>
        <strain evidence="3">NI907</strain>
    </source>
</reference>
<feature type="signal peptide" evidence="1">
    <location>
        <begin position="1"/>
        <end position="26"/>
    </location>
</feature>
<proteinExistence type="predicted"/>